<dbReference type="Proteomes" id="UP000403266">
    <property type="component" value="Unassembled WGS sequence"/>
</dbReference>
<keyword evidence="2" id="KW-1185">Reference proteome</keyword>
<dbReference type="OrthoDB" id="9111365at2"/>
<dbReference type="AlphaFoldDB" id="A0A5N7MUZ4"/>
<gene>
    <name evidence="1" type="ORF">FS320_35935</name>
</gene>
<dbReference type="EMBL" id="VOSK01000339">
    <property type="protein sequence ID" value="MPR30289.1"/>
    <property type="molecule type" value="Genomic_DNA"/>
</dbReference>
<organism evidence="1 2">
    <name type="scientific">Microvirga tunisiensis</name>
    <dbReference type="NCBI Taxonomy" id="2108360"/>
    <lineage>
        <taxon>Bacteria</taxon>
        <taxon>Pseudomonadati</taxon>
        <taxon>Pseudomonadota</taxon>
        <taxon>Alphaproteobacteria</taxon>
        <taxon>Hyphomicrobiales</taxon>
        <taxon>Methylobacteriaceae</taxon>
        <taxon>Microvirga</taxon>
    </lineage>
</organism>
<evidence type="ECO:0000313" key="2">
    <source>
        <dbReference type="Proteomes" id="UP000403266"/>
    </source>
</evidence>
<name>A0A5N7MUZ4_9HYPH</name>
<dbReference type="RefSeq" id="WP_152717137.1">
    <property type="nucleotide sequence ID" value="NZ_VOSJ01000368.1"/>
</dbReference>
<proteinExistence type="predicted"/>
<evidence type="ECO:0000313" key="1">
    <source>
        <dbReference type="EMBL" id="MPR30289.1"/>
    </source>
</evidence>
<reference evidence="1 2" key="1">
    <citation type="journal article" date="2019" name="Syst. Appl. Microbiol.">
        <title>Microvirga tunisiensis sp. nov., a root nodule symbiotic bacterium isolated from Lupinus micranthus and L. luteus grown in Northern Tunisia.</title>
        <authorList>
            <person name="Msaddak A."/>
            <person name="Rejili M."/>
            <person name="Duran D."/>
            <person name="Mars M."/>
            <person name="Palacios J.M."/>
            <person name="Ruiz-Argueso T."/>
            <person name="Rey L."/>
            <person name="Imperial J."/>
        </authorList>
    </citation>
    <scope>NUCLEOTIDE SEQUENCE [LARGE SCALE GENOMIC DNA]</scope>
    <source>
        <strain evidence="1 2">Lmie10</strain>
    </source>
</reference>
<comment type="caution">
    <text evidence="1">The sequence shown here is derived from an EMBL/GenBank/DDBJ whole genome shotgun (WGS) entry which is preliminary data.</text>
</comment>
<protein>
    <submittedName>
        <fullName evidence="1">Uncharacterized protein</fullName>
    </submittedName>
</protein>
<sequence length="105" mass="12449">MSKAYARTFQLRHYPRPQVLVECTKCKRQGRFDKAQLIEELGGTYPLFQAVNEVTQDWKCEKFNAMPAYAQHPRAMECFRYLPEWQEPVNQFFLKGNYGRKLGPK</sequence>
<accession>A0A5N7MUZ4</accession>